<dbReference type="Pfam" id="PF13643">
    <property type="entry name" value="DUF4145"/>
    <property type="match status" value="1"/>
</dbReference>
<dbReference type="Gene3D" id="3.40.50.300">
    <property type="entry name" value="P-loop containing nucleotide triphosphate hydrolases"/>
    <property type="match status" value="2"/>
</dbReference>
<dbReference type="InterPro" id="IPR013670">
    <property type="entry name" value="EcoEI_R_C_dom"/>
</dbReference>
<dbReference type="SMART" id="SM00487">
    <property type="entry name" value="DEXDc"/>
    <property type="match status" value="1"/>
</dbReference>
<dbReference type="InterPro" id="IPR050742">
    <property type="entry name" value="Helicase_Restrict-Modif_Enz"/>
</dbReference>
<dbReference type="Pfam" id="PF04851">
    <property type="entry name" value="ResIII"/>
    <property type="match status" value="1"/>
</dbReference>
<keyword evidence="4" id="KW-0378">Hydrolase</keyword>
<dbReference type="EC" id="3.1.21.3" evidence="4"/>
<dbReference type="Pfam" id="PF08463">
    <property type="entry name" value="EcoEI_R_C"/>
    <property type="match status" value="1"/>
</dbReference>
<sequence length="1124" mass="126647">MTTNFKQLQSYEPQLTRLGTLAEKYFPDDPNTALLKVRQFGELLAQAVAAYSGKFDAPEESQFDLLYRLRDEGLLPKQVDQLFHEIRKIGNQANHAISGDHAAALSALKMSWQLGIWFHRTYKDADFKSGPFTPPQAPKDESVEMRQELARLQAELTAYQTTHEATQIQLTEAKETLAKSSEENQIWQELVSLAEQEKATTHARLIELQTQTSSKPATELAQIVKASNKAAEHIQLDEAATRVLIDQQLRDAGWDVDTVNLAYGKGARPEKGKNKAIAEWPTKTGRADYVLFIGLTPVAAIEAKKKNIDVSGNLQQSKRYSREFQIADGMTQADHAPWLEFQLPFVFSSNGRPYLKQVETKSGVWFCDVRKAENLSRALDGWYSPEGLSELLKQDHAAAAQKLAAEPFEYDFKLREYQTTAIQKVEAAVTEGQRACLVAMATGTGKTKTCIALIYRLLKAQRFRRILFLVDRSALGEQAANAFKDTRMENLQTFADIFGLKELEDKTPDSATAVQIATIQGMVHRVLFTPDDAAMPTVDQYDCIVIDECHRGYLLDRELSDTEMAFRSQDDYVSKYRRVLEYFDAVKIGLTATPALHTTEIFGAPVYQYTYREAVIDGYLIDHEPPINIKTQLSTDGIQWQAGQSLSVYDVRRNQVELFTTPDEIKLDVVDFNKKVITEDFNRVICDYLAKEIDPHLKAKTLIFCATDAHADLVVKLLKIALANTYGSIDDDAVIKITGAAHKPLELIRRYKNESIPNIAVTVDLLTTGIDVPEIANLVFLRRVSSRILYEQMLGRATRLCDEIGKETFRIFDAVGLYDALQSMTTMQPVVVDPKISFSQLIQELQIKGQPELAELSREQFIAKLQRKKRSLNDAQREVFEAIAGQPPESFIKELKALSVDQISDWFIDGARLAELLDTKYSGPSPVTYISDHPDAFVSATSGYGKGLKPADYLKEFEEYIRNSGNQIPALVTVLTRPRELTRKQLKELAFTLDQAGYSEINLETAWRETTNQGYAASIIGHIRRAALGDALMPYNERVDKALQKILGSRTDWTTPQRKWLQTIASQTKVNVVVDRSAIDDPNQLFKQQAGGFERLDKQFDGKLQTILDEFNNAIWEKQLPKTA</sequence>
<dbReference type="InterPro" id="IPR025285">
    <property type="entry name" value="DUF4145"/>
</dbReference>
<evidence type="ECO:0000256" key="1">
    <source>
        <dbReference type="SAM" id="Coils"/>
    </source>
</evidence>
<evidence type="ECO:0000259" key="3">
    <source>
        <dbReference type="PROSITE" id="PS51194"/>
    </source>
</evidence>
<accession>A0ABW2J4H0</accession>
<organism evidence="4 5">
    <name type="scientific">Herminiimonas aquatilis</name>
    <dbReference type="NCBI Taxonomy" id="345342"/>
    <lineage>
        <taxon>Bacteria</taxon>
        <taxon>Pseudomonadati</taxon>
        <taxon>Pseudomonadota</taxon>
        <taxon>Betaproteobacteria</taxon>
        <taxon>Burkholderiales</taxon>
        <taxon>Oxalobacteraceae</taxon>
        <taxon>Herminiimonas</taxon>
    </lineage>
</organism>
<dbReference type="Pfam" id="PF00271">
    <property type="entry name" value="Helicase_C"/>
    <property type="match status" value="1"/>
</dbReference>
<dbReference type="PROSITE" id="PS51192">
    <property type="entry name" value="HELICASE_ATP_BIND_1"/>
    <property type="match status" value="1"/>
</dbReference>
<dbReference type="InterPro" id="IPR014001">
    <property type="entry name" value="Helicase_ATP-bd"/>
</dbReference>
<dbReference type="InterPro" id="IPR007409">
    <property type="entry name" value="Restrct_endonuc_type1_HsdR_N"/>
</dbReference>
<dbReference type="Proteomes" id="UP001596379">
    <property type="component" value="Unassembled WGS sequence"/>
</dbReference>
<dbReference type="InterPro" id="IPR006935">
    <property type="entry name" value="Helicase/UvrB_N"/>
</dbReference>
<keyword evidence="4" id="KW-0540">Nuclease</keyword>
<dbReference type="CDD" id="cd18799">
    <property type="entry name" value="SF2_C_EcoAI-like"/>
    <property type="match status" value="1"/>
</dbReference>
<reference evidence="5" key="1">
    <citation type="journal article" date="2019" name="Int. J. Syst. Evol. Microbiol.">
        <title>The Global Catalogue of Microorganisms (GCM) 10K type strain sequencing project: providing services to taxonomists for standard genome sequencing and annotation.</title>
        <authorList>
            <consortium name="The Broad Institute Genomics Platform"/>
            <consortium name="The Broad Institute Genome Sequencing Center for Infectious Disease"/>
            <person name="Wu L."/>
            <person name="Ma J."/>
        </authorList>
    </citation>
    <scope>NUCLEOTIDE SEQUENCE [LARGE SCALE GENOMIC DNA]</scope>
    <source>
        <strain evidence="5">CCUG 36956</strain>
    </source>
</reference>
<dbReference type="Gene3D" id="3.90.1570.30">
    <property type="match status" value="1"/>
</dbReference>
<feature type="coiled-coil region" evidence="1">
    <location>
        <begin position="142"/>
        <end position="190"/>
    </location>
</feature>
<comment type="caution">
    <text evidence="4">The sequence shown here is derived from an EMBL/GenBank/DDBJ whole genome shotgun (WGS) entry which is preliminary data.</text>
</comment>
<dbReference type="CDD" id="cd18032">
    <property type="entry name" value="DEXHc_RE_I_III_res"/>
    <property type="match status" value="1"/>
</dbReference>
<proteinExistence type="predicted"/>
<dbReference type="PANTHER" id="PTHR47396:SF1">
    <property type="entry name" value="ATP-DEPENDENT HELICASE IRC3-RELATED"/>
    <property type="match status" value="1"/>
</dbReference>
<name>A0ABW2J4H0_9BURK</name>
<feature type="domain" description="Helicase C-terminal" evidence="3">
    <location>
        <begin position="684"/>
        <end position="853"/>
    </location>
</feature>
<gene>
    <name evidence="4" type="primary">hsdR</name>
    <name evidence="4" type="ORF">ACFQO0_06465</name>
</gene>
<dbReference type="RefSeq" id="WP_382233195.1">
    <property type="nucleotide sequence ID" value="NZ_JBHTCC010000001.1"/>
</dbReference>
<keyword evidence="4" id="KW-0255">Endonuclease</keyword>
<dbReference type="NCBIfam" id="NF008521">
    <property type="entry name" value="PRK11448.1"/>
    <property type="match status" value="1"/>
</dbReference>
<keyword evidence="5" id="KW-1185">Reference proteome</keyword>
<dbReference type="PANTHER" id="PTHR47396">
    <property type="entry name" value="TYPE I RESTRICTION ENZYME ECOKI R PROTEIN"/>
    <property type="match status" value="1"/>
</dbReference>
<evidence type="ECO:0000259" key="2">
    <source>
        <dbReference type="PROSITE" id="PS51192"/>
    </source>
</evidence>
<protein>
    <submittedName>
        <fullName evidence="4">Type I restriction-modification system endonuclease</fullName>
        <ecNumber evidence="4">3.1.21.3</ecNumber>
    </submittedName>
</protein>
<evidence type="ECO:0000313" key="4">
    <source>
        <dbReference type="EMBL" id="MFC7298074.1"/>
    </source>
</evidence>
<dbReference type="Pfam" id="PF04313">
    <property type="entry name" value="HSDR_N"/>
    <property type="match status" value="1"/>
</dbReference>
<dbReference type="EMBL" id="JBHTCC010000001">
    <property type="protein sequence ID" value="MFC7298074.1"/>
    <property type="molecule type" value="Genomic_DNA"/>
</dbReference>
<keyword evidence="1" id="KW-0175">Coiled coil</keyword>
<dbReference type="GO" id="GO:0009035">
    <property type="term" value="F:type I site-specific deoxyribonuclease activity"/>
    <property type="evidence" value="ECO:0007669"/>
    <property type="project" value="UniProtKB-EC"/>
</dbReference>
<dbReference type="InterPro" id="IPR001650">
    <property type="entry name" value="Helicase_C-like"/>
</dbReference>
<dbReference type="PROSITE" id="PS51194">
    <property type="entry name" value="HELICASE_CTER"/>
    <property type="match status" value="1"/>
</dbReference>
<dbReference type="InterPro" id="IPR027417">
    <property type="entry name" value="P-loop_NTPase"/>
</dbReference>
<evidence type="ECO:0000313" key="5">
    <source>
        <dbReference type="Proteomes" id="UP001596379"/>
    </source>
</evidence>
<dbReference type="SUPFAM" id="SSF52540">
    <property type="entry name" value="P-loop containing nucleoside triphosphate hydrolases"/>
    <property type="match status" value="1"/>
</dbReference>
<feature type="domain" description="Helicase ATP-binding" evidence="2">
    <location>
        <begin position="427"/>
        <end position="612"/>
    </location>
</feature>